<keyword evidence="3" id="KW-0378">Hydrolase</keyword>
<evidence type="ECO:0000256" key="5">
    <source>
        <dbReference type="ARBA" id="ARBA00034293"/>
    </source>
</evidence>
<dbReference type="EMBL" id="BK014988">
    <property type="protein sequence ID" value="DAD85802.1"/>
    <property type="molecule type" value="Genomic_DNA"/>
</dbReference>
<comment type="cofactor">
    <cofactor evidence="1">
        <name>Zn(2+)</name>
        <dbReference type="ChEBI" id="CHEBI:29105"/>
    </cofactor>
</comment>
<accession>A0A8S5MUN4</accession>
<protein>
    <submittedName>
        <fullName evidence="8">Netallohydrolase-like protein</fullName>
    </submittedName>
</protein>
<proteinExistence type="inferred from homology"/>
<evidence type="ECO:0000256" key="4">
    <source>
        <dbReference type="ARBA" id="ARBA00022833"/>
    </source>
</evidence>
<dbReference type="InterPro" id="IPR051453">
    <property type="entry name" value="MBL_Glyoxalase_II"/>
</dbReference>
<dbReference type="PANTHER" id="PTHR46233:SF3">
    <property type="entry name" value="HYDROXYACYLGLUTATHIONE HYDROLASE GLOC"/>
    <property type="match status" value="1"/>
</dbReference>
<dbReference type="InterPro" id="IPR036866">
    <property type="entry name" value="RibonucZ/Hydroxyglut_hydro"/>
</dbReference>
<dbReference type="GO" id="GO:0016787">
    <property type="term" value="F:hydrolase activity"/>
    <property type="evidence" value="ECO:0007669"/>
    <property type="project" value="UniProtKB-KW"/>
</dbReference>
<name>A0A8S5MUN4_9VIRU</name>
<evidence type="ECO:0000313" key="8">
    <source>
        <dbReference type="EMBL" id="DAD85802.1"/>
    </source>
</evidence>
<dbReference type="GO" id="GO:0046872">
    <property type="term" value="F:metal ion binding"/>
    <property type="evidence" value="ECO:0007669"/>
    <property type="project" value="UniProtKB-KW"/>
</dbReference>
<keyword evidence="4" id="KW-0862">Zinc</keyword>
<comment type="function">
    <text evidence="5">Counteracts the host Pycsar antiviral defense system. Phosphodiesterase that enables metal-dependent hydrolysis of host cyclic nucleotide Pycsar defense signals such as cCMP and cUMP.</text>
</comment>
<dbReference type="SUPFAM" id="SSF56281">
    <property type="entry name" value="Metallo-hydrolase/oxidoreductase"/>
    <property type="match status" value="1"/>
</dbReference>
<evidence type="ECO:0000256" key="1">
    <source>
        <dbReference type="ARBA" id="ARBA00001947"/>
    </source>
</evidence>
<evidence type="ECO:0000256" key="6">
    <source>
        <dbReference type="ARBA" id="ARBA00034308"/>
    </source>
</evidence>
<dbReference type="Pfam" id="PF00753">
    <property type="entry name" value="Lactamase_B"/>
    <property type="match status" value="1"/>
</dbReference>
<dbReference type="SMART" id="SM00849">
    <property type="entry name" value="Lactamase_B"/>
    <property type="match status" value="1"/>
</dbReference>
<dbReference type="CDD" id="cd06262">
    <property type="entry name" value="metallo-hydrolase-like_MBL-fold"/>
    <property type="match status" value="1"/>
</dbReference>
<evidence type="ECO:0000256" key="3">
    <source>
        <dbReference type="ARBA" id="ARBA00022801"/>
    </source>
</evidence>
<evidence type="ECO:0000256" key="2">
    <source>
        <dbReference type="ARBA" id="ARBA00022723"/>
    </source>
</evidence>
<reference evidence="8" key="1">
    <citation type="journal article" date="2021" name="Proc. Natl. Acad. Sci. U.S.A.">
        <title>A Catalog of Tens of Thousands of Viruses from Human Metagenomes Reveals Hidden Associations with Chronic Diseases.</title>
        <authorList>
            <person name="Tisza M.J."/>
            <person name="Buck C.B."/>
        </authorList>
    </citation>
    <scope>NUCLEOTIDE SEQUENCE</scope>
    <source>
        <strain evidence="8">CtDEu7</strain>
    </source>
</reference>
<dbReference type="PANTHER" id="PTHR46233">
    <property type="entry name" value="HYDROXYACYLGLUTATHIONE HYDROLASE GLOC"/>
    <property type="match status" value="1"/>
</dbReference>
<organism evidence="8">
    <name type="scientific">Inoviridae sp. ctDEu7</name>
    <dbReference type="NCBI Taxonomy" id="2826759"/>
    <lineage>
        <taxon>Viruses</taxon>
        <taxon>Monodnaviria</taxon>
        <taxon>Loebvirae</taxon>
        <taxon>Hofneiviricota</taxon>
        <taxon>Faserviricetes</taxon>
        <taxon>Tubulavirales</taxon>
        <taxon>Inoviridae</taxon>
    </lineage>
</organism>
<sequence>MKIYRLKPLSVCETNSYIVASEENNCVLIDAPADPDYILGEIESHGLTLKKIFLTHGHFDHIGAVADLVDRTGCEVYIHIMDKPKLTDDAGMLANLFRIRGHRNYTGKVNVFTEDDILKLDELEFDVLETPGHTSGSVCFICGMNMFSGDTLFSRSVGRTDMPDGSSTALMKSLMKIADLGGNLTVYPGHMNVTTLDAERKYNPYLRQAAEALK</sequence>
<dbReference type="InterPro" id="IPR001279">
    <property type="entry name" value="Metallo-B-lactamas"/>
</dbReference>
<feature type="domain" description="Metallo-beta-lactamase" evidence="7">
    <location>
        <begin position="13"/>
        <end position="190"/>
    </location>
</feature>
<dbReference type="Gene3D" id="3.60.15.10">
    <property type="entry name" value="Ribonuclease Z/Hydroxyacylglutathione hydrolase-like"/>
    <property type="match status" value="1"/>
</dbReference>
<comment type="similarity">
    <text evidence="6">Belongs to the anti-Pycsar protein Apyc1 family.</text>
</comment>
<evidence type="ECO:0000259" key="7">
    <source>
        <dbReference type="SMART" id="SM00849"/>
    </source>
</evidence>
<keyword evidence="2" id="KW-0479">Metal-binding</keyword>